<dbReference type="KEGG" id="pau:PA14_53670"/>
<dbReference type="EMBL" id="CP000438">
    <property type="protein sequence ID" value="ABJ09974.1"/>
    <property type="molecule type" value="Genomic_DNA"/>
</dbReference>
<evidence type="ECO:0000313" key="3">
    <source>
        <dbReference type="Proteomes" id="UP000000653"/>
    </source>
</evidence>
<dbReference type="GO" id="GO:0004519">
    <property type="term" value="F:endonuclease activity"/>
    <property type="evidence" value="ECO:0007669"/>
    <property type="project" value="InterPro"/>
</dbReference>
<proteinExistence type="predicted"/>
<dbReference type="Proteomes" id="UP000000653">
    <property type="component" value="Chromosome"/>
</dbReference>
<evidence type="ECO:0000259" key="1">
    <source>
        <dbReference type="Pfam" id="PF01844"/>
    </source>
</evidence>
<dbReference type="InterPro" id="IPR003615">
    <property type="entry name" value="HNH_nuc"/>
</dbReference>
<dbReference type="HOGENOM" id="CLU_1030000_0_0_6"/>
<organism evidence="2 3">
    <name type="scientific">Pseudomonas aeruginosa (strain UCBPP-PA14)</name>
    <dbReference type="NCBI Taxonomy" id="208963"/>
    <lineage>
        <taxon>Bacteria</taxon>
        <taxon>Pseudomonadati</taxon>
        <taxon>Pseudomonadota</taxon>
        <taxon>Gammaproteobacteria</taxon>
        <taxon>Pseudomonadales</taxon>
        <taxon>Pseudomonadaceae</taxon>
        <taxon>Pseudomonas</taxon>
    </lineage>
</organism>
<dbReference type="RefSeq" id="WP_011666738.1">
    <property type="nucleotide sequence ID" value="NC_008463.1"/>
</dbReference>
<accession>A0A0H2Z6R8</accession>
<feature type="domain" description="HNH" evidence="1">
    <location>
        <begin position="187"/>
        <end position="242"/>
    </location>
</feature>
<dbReference type="AlphaFoldDB" id="A0A0H2Z6R8"/>
<sequence>MPAVIAENDVSIWDDETGAVYHYPRRYSAILKPGVQVVYYKGKLTDKSFADQRLSAQPHYFGIARIGKVYPDLESSKGDLFALIESFQPFEQAVLAKEGNSYLEPIPPSKASNYWRSGVREIGQVTFDSILARAEIKPLQVAESWGDRALGGFESRTEGSLSTYYGVRYERDPTLRLQAIAIHGVACKACGFDFGKAYGEYAKGFIHVHHTQPISEFEAPKAVNPETDLVPLCANCHAVVHRRRDRTLSVDELKGLVRGRWVCAEADVVV</sequence>
<dbReference type="GO" id="GO:0003676">
    <property type="term" value="F:nucleic acid binding"/>
    <property type="evidence" value="ECO:0007669"/>
    <property type="project" value="InterPro"/>
</dbReference>
<protein>
    <recommendedName>
        <fullName evidence="1">HNH domain-containing protein</fullName>
    </recommendedName>
</protein>
<name>A0A0H2Z6R8_PSEAB</name>
<dbReference type="InterPro" id="IPR002711">
    <property type="entry name" value="HNH"/>
</dbReference>
<dbReference type="CDD" id="cd00085">
    <property type="entry name" value="HNHc"/>
    <property type="match status" value="1"/>
</dbReference>
<gene>
    <name evidence="2" type="ordered locus">PA14_53670</name>
</gene>
<dbReference type="Pfam" id="PF01844">
    <property type="entry name" value="HNH"/>
    <property type="match status" value="1"/>
</dbReference>
<dbReference type="BioCyc" id="PAER208963:G1G74-4522-MONOMER"/>
<evidence type="ECO:0000313" key="2">
    <source>
        <dbReference type="EMBL" id="ABJ09974.1"/>
    </source>
</evidence>
<reference evidence="2 3" key="1">
    <citation type="journal article" date="2006" name="Genome Biol.">
        <title>Genomic analysis reveals that Pseudomonas aeruginosa virulence is combinatorial.</title>
        <authorList>
            <person name="Lee D.G."/>
            <person name="Urbach J.M."/>
            <person name="Wu G."/>
            <person name="Liberati N.T."/>
            <person name="Feinbaum R.L."/>
            <person name="Miyata S."/>
            <person name="Diggins L.T."/>
            <person name="He J."/>
            <person name="Saucier M."/>
            <person name="Deziel E."/>
            <person name="Friedman L."/>
            <person name="Li L."/>
            <person name="Grills G."/>
            <person name="Montgomery K."/>
            <person name="Kucherlapati R."/>
            <person name="Rahme L.G."/>
            <person name="Ausubel F.M."/>
        </authorList>
    </citation>
    <scope>NUCLEOTIDE SEQUENCE [LARGE SCALE GENOMIC DNA]</scope>
    <source>
        <strain evidence="2 3">UCBPP-PA14</strain>
    </source>
</reference>
<dbReference type="GO" id="GO:0008270">
    <property type="term" value="F:zinc ion binding"/>
    <property type="evidence" value="ECO:0007669"/>
    <property type="project" value="InterPro"/>
</dbReference>